<dbReference type="EMBL" id="JARK01000047">
    <property type="protein sequence ID" value="EYC44866.1"/>
    <property type="molecule type" value="Genomic_DNA"/>
</dbReference>
<gene>
    <name evidence="1" type="primary">Acey_s0447.g1624</name>
    <name evidence="1" type="ORF">Y032_0447g1624</name>
</gene>
<reference evidence="2" key="1">
    <citation type="journal article" date="2015" name="Nat. Genet.">
        <title>The genome and transcriptome of the zoonotic hookworm Ancylostoma ceylanicum identify infection-specific gene families.</title>
        <authorList>
            <person name="Schwarz E.M."/>
            <person name="Hu Y."/>
            <person name="Antoshechkin I."/>
            <person name="Miller M.M."/>
            <person name="Sternberg P.W."/>
            <person name="Aroian R.V."/>
        </authorList>
    </citation>
    <scope>NUCLEOTIDE SEQUENCE</scope>
    <source>
        <strain evidence="2">HY135</strain>
    </source>
</reference>
<accession>A0A016WZ43</accession>
<sequence length="186" mass="20998">MEVVEQDPELDHLILRSEATQVCLCLLDSSDPSSNDPTAQIKEDISSECQTPPLFGQVINLEESPVENVPQVETTQDDVSFSECKTPPFLSPIKHDIQPETESTRTILNFRRFDTNSTKASLNILLCHIRSSQGFQYNLLDHLEYPASAAMLPFVPPTCQGSPMRAVRSRDTKSIIPFFKRFREEV</sequence>
<comment type="caution">
    <text evidence="1">The sequence shown here is derived from an EMBL/GenBank/DDBJ whole genome shotgun (WGS) entry which is preliminary data.</text>
</comment>
<proteinExistence type="predicted"/>
<keyword evidence="2" id="KW-1185">Reference proteome</keyword>
<dbReference type="Proteomes" id="UP000024635">
    <property type="component" value="Unassembled WGS sequence"/>
</dbReference>
<dbReference type="AlphaFoldDB" id="A0A016WZ43"/>
<name>A0A016WZ43_9BILA</name>
<dbReference type="OrthoDB" id="10463117at2759"/>
<protein>
    <submittedName>
        <fullName evidence="1">Uncharacterized protein</fullName>
    </submittedName>
</protein>
<evidence type="ECO:0000313" key="1">
    <source>
        <dbReference type="EMBL" id="EYC44866.1"/>
    </source>
</evidence>
<evidence type="ECO:0000313" key="2">
    <source>
        <dbReference type="Proteomes" id="UP000024635"/>
    </source>
</evidence>
<organism evidence="1 2">
    <name type="scientific">Ancylostoma ceylanicum</name>
    <dbReference type="NCBI Taxonomy" id="53326"/>
    <lineage>
        <taxon>Eukaryota</taxon>
        <taxon>Metazoa</taxon>
        <taxon>Ecdysozoa</taxon>
        <taxon>Nematoda</taxon>
        <taxon>Chromadorea</taxon>
        <taxon>Rhabditida</taxon>
        <taxon>Rhabditina</taxon>
        <taxon>Rhabditomorpha</taxon>
        <taxon>Strongyloidea</taxon>
        <taxon>Ancylostomatidae</taxon>
        <taxon>Ancylostomatinae</taxon>
        <taxon>Ancylostoma</taxon>
    </lineage>
</organism>